<name>A0A9W8MKE1_9AGAR</name>
<organism evidence="3 4">
    <name type="scientific">Candolleomyces eurysporus</name>
    <dbReference type="NCBI Taxonomy" id="2828524"/>
    <lineage>
        <taxon>Eukaryota</taxon>
        <taxon>Fungi</taxon>
        <taxon>Dikarya</taxon>
        <taxon>Basidiomycota</taxon>
        <taxon>Agaricomycotina</taxon>
        <taxon>Agaricomycetes</taxon>
        <taxon>Agaricomycetidae</taxon>
        <taxon>Agaricales</taxon>
        <taxon>Agaricineae</taxon>
        <taxon>Psathyrellaceae</taxon>
        <taxon>Candolleomyces</taxon>
    </lineage>
</organism>
<accession>A0A9W8MKE1</accession>
<dbReference type="Proteomes" id="UP001140091">
    <property type="component" value="Unassembled WGS sequence"/>
</dbReference>
<feature type="domain" description="AIG1-type G" evidence="2">
    <location>
        <begin position="50"/>
        <end position="190"/>
    </location>
</feature>
<keyword evidence="4" id="KW-1185">Reference proteome</keyword>
<dbReference type="InterPro" id="IPR006703">
    <property type="entry name" value="G_AIG1"/>
</dbReference>
<dbReference type="EMBL" id="JANBPK010000730">
    <property type="protein sequence ID" value="KAJ2933921.1"/>
    <property type="molecule type" value="Genomic_DNA"/>
</dbReference>
<keyword evidence="1" id="KW-0547">Nucleotide-binding</keyword>
<dbReference type="OrthoDB" id="8954335at2759"/>
<reference evidence="3" key="1">
    <citation type="submission" date="2022-06" db="EMBL/GenBank/DDBJ databases">
        <title>Genome Sequence of Candolleomyces eurysporus.</title>
        <authorList>
            <person name="Buettner E."/>
        </authorList>
    </citation>
    <scope>NUCLEOTIDE SEQUENCE</scope>
    <source>
        <strain evidence="3">VTCC 930004</strain>
    </source>
</reference>
<comment type="caution">
    <text evidence="3">The sequence shown here is derived from an EMBL/GenBank/DDBJ whole genome shotgun (WGS) entry which is preliminary data.</text>
</comment>
<sequence>MPRGFRFSCLKADDVYLKTGEGKPTDIVILYTFLLQMDVGWRDADMGYRVMGPTGVGKSTFINNVLGRSDAPAGGGFQSYTRQVAHYFIDVSNNWKLAEAFEIGGQRIVLVDTPGFDDTEIPDSVLLRRIAVWLALSYNSGMKVGGIIYMYPVYPNRMTRNDRSNIKVFREMCGNHALSKVVLATTRWDICPPEIGGNRQKEVLDTFWSNMRSESTPHTREEATALWNSKESAWDLIKLVLKRRADSHIDGVVLKIQKQLVDKGKKFRETDAAQELRRKVKELIKESGSTSTQARNVKPRALSAEAARLRLPLGARVSRAIGLS</sequence>
<dbReference type="GO" id="GO:0005525">
    <property type="term" value="F:GTP binding"/>
    <property type="evidence" value="ECO:0007669"/>
    <property type="project" value="InterPro"/>
</dbReference>
<protein>
    <recommendedName>
        <fullName evidence="2">AIG1-type G domain-containing protein</fullName>
    </recommendedName>
</protein>
<evidence type="ECO:0000313" key="4">
    <source>
        <dbReference type="Proteomes" id="UP001140091"/>
    </source>
</evidence>
<evidence type="ECO:0000259" key="2">
    <source>
        <dbReference type="Pfam" id="PF04548"/>
    </source>
</evidence>
<dbReference type="Gene3D" id="3.40.50.300">
    <property type="entry name" value="P-loop containing nucleotide triphosphate hydrolases"/>
    <property type="match status" value="1"/>
</dbReference>
<dbReference type="CDD" id="cd00882">
    <property type="entry name" value="Ras_like_GTPase"/>
    <property type="match status" value="1"/>
</dbReference>
<proteinExistence type="predicted"/>
<dbReference type="Pfam" id="PF04548">
    <property type="entry name" value="AIG1"/>
    <property type="match status" value="1"/>
</dbReference>
<feature type="non-terminal residue" evidence="3">
    <location>
        <position position="1"/>
    </location>
</feature>
<evidence type="ECO:0000256" key="1">
    <source>
        <dbReference type="ARBA" id="ARBA00022741"/>
    </source>
</evidence>
<evidence type="ECO:0000313" key="3">
    <source>
        <dbReference type="EMBL" id="KAJ2933921.1"/>
    </source>
</evidence>
<gene>
    <name evidence="3" type="ORF">H1R20_g3186</name>
</gene>
<dbReference type="AlphaFoldDB" id="A0A9W8MKE1"/>
<dbReference type="InterPro" id="IPR027417">
    <property type="entry name" value="P-loop_NTPase"/>
</dbReference>
<dbReference type="SUPFAM" id="SSF52540">
    <property type="entry name" value="P-loop containing nucleoside triphosphate hydrolases"/>
    <property type="match status" value="1"/>
</dbReference>